<gene>
    <name evidence="1" type="ORF">S01H1_03573</name>
</gene>
<dbReference type="AlphaFoldDB" id="X0STW3"/>
<dbReference type="InterPro" id="IPR008928">
    <property type="entry name" value="6-hairpin_glycosidase_sf"/>
</dbReference>
<dbReference type="Gene3D" id="1.50.10.20">
    <property type="match status" value="1"/>
</dbReference>
<evidence type="ECO:0000313" key="1">
    <source>
        <dbReference type="EMBL" id="GAF78571.1"/>
    </source>
</evidence>
<accession>X0STW3</accession>
<feature type="non-terminal residue" evidence="1">
    <location>
        <position position="269"/>
    </location>
</feature>
<evidence type="ECO:0008006" key="2">
    <source>
        <dbReference type="Google" id="ProtNLM"/>
    </source>
</evidence>
<dbReference type="GO" id="GO:0005975">
    <property type="term" value="P:carbohydrate metabolic process"/>
    <property type="evidence" value="ECO:0007669"/>
    <property type="project" value="InterPro"/>
</dbReference>
<protein>
    <recommendedName>
        <fullName evidence="2">Glycosyltransferase</fullName>
    </recommendedName>
</protein>
<comment type="caution">
    <text evidence="1">The sequence shown here is derived from an EMBL/GenBank/DDBJ whole genome shotgun (WGS) entry which is preliminary data.</text>
</comment>
<organism evidence="1">
    <name type="scientific">marine sediment metagenome</name>
    <dbReference type="NCBI Taxonomy" id="412755"/>
    <lineage>
        <taxon>unclassified sequences</taxon>
        <taxon>metagenomes</taxon>
        <taxon>ecological metagenomes</taxon>
    </lineage>
</organism>
<sequence length="269" mass="30300">MFQHAKFSTIDRREGYTTDDNARALIAALRYHRAFDDPDSLGLADTYIAFLMHMQMEDGRFHNLLGFDRGYGDEAGSEDSMGHALWACGCTMNSKAPDSMKSTAKELFDRGLPPSHGFTSPRAKASTILGLRCYHDAFPDDRNVLRSVETLGKSLVEQYRVETDGEWRWFEAYLTYANARLPQALFTAYESTGRPAFLNVAQSSFDFLVETHILDGVFKPIGTEGWYPKNGERAFYDQQPIEASCMVEAALMAYDATDEDRYLEAAQIA</sequence>
<name>X0STW3_9ZZZZ</name>
<dbReference type="SUPFAM" id="SSF48208">
    <property type="entry name" value="Six-hairpin glycosidases"/>
    <property type="match status" value="1"/>
</dbReference>
<reference evidence="1" key="1">
    <citation type="journal article" date="2014" name="Front. Microbiol.">
        <title>High frequency of phylogenetically diverse reductive dehalogenase-homologous genes in deep subseafloor sedimentary metagenomes.</title>
        <authorList>
            <person name="Kawai M."/>
            <person name="Futagami T."/>
            <person name="Toyoda A."/>
            <person name="Takaki Y."/>
            <person name="Nishi S."/>
            <person name="Hori S."/>
            <person name="Arai W."/>
            <person name="Tsubouchi T."/>
            <person name="Morono Y."/>
            <person name="Uchiyama I."/>
            <person name="Ito T."/>
            <person name="Fujiyama A."/>
            <person name="Inagaki F."/>
            <person name="Takami H."/>
        </authorList>
    </citation>
    <scope>NUCLEOTIDE SEQUENCE</scope>
    <source>
        <strain evidence="1">Expedition CK06-06</strain>
    </source>
</reference>
<dbReference type="EMBL" id="BARS01001937">
    <property type="protein sequence ID" value="GAF78571.1"/>
    <property type="molecule type" value="Genomic_DNA"/>
</dbReference>
<proteinExistence type="predicted"/>